<name>A0ABV2X7S8_9NOCA</name>
<dbReference type="RefSeq" id="WP_357990667.1">
    <property type="nucleotide sequence ID" value="NZ_JBEYBR010000016.1"/>
</dbReference>
<sequence length="980" mass="106012">MSVGLPGPGVRPIVGRTAEIRTLHAALRGVREGGTSVISVTGEPGIGKTRLLREASVQAAALGLQVLEGQGTDLEREIPYAMVIDALDQPFGALRRTELRLLCAEELAELGWLLPSLSALASPLSTPLQIERHRCHRAVRRVLHQLAAWRPVLLVLDDVHCADHASLEVIAHLLRHPVPRLALLLANRSRQLPDTHASVLAHAACNGTLTALELGPLSLDETAELLPCHALDRIELAQLHRSCGGNPFYLQELARAHSGFSGSVGGTMDTLDSSGVPSAIQAALEQEVQPLSLSARSLLQSAAVIGRIFDIELAIEIAESTEADARCATDELVRSGLIHQTGAPGRLAFRHPIVHLAIYQRSGYAWRRRAHQRAAAALDRRGAAVSVRAHHLEHCGEVGDEQAIDLLTEAGMAAAPRAPHTAVRWFRAALRLLPDDAPARRRLSLSVALADALSATGHLGECSAVLRQALDLIPSNEAEDRVPIMARIAVTEQRLGNAAEGLRLLTTAASLSAPGSPEAAGLRLQLAESHLMMRDWHEAARLTAEVQQSTTAREDRRLYLMATAASAFMGALHGGQSLGDSRRSLDEAASALDALTDTEIVPALLDGLTHVAYAEILTERWGNAVAHSDRGIRLCHETGHGRHLVELQNLRALGLLLQGHLDIGLSAAATAAKTALLLDNAPLMALTEATRCWLLTLMGRTTEALQSGALSMRFNVQMPTTFYAWHAPLVYGSALIEAGRYRRGRQEIIKIAGEVPGEVYPTLITHFYRFLVDAELALGRVDAAEKTTRRVETIVATMPTMHMRLGDARYCRAHVQLTRKEVRAAADNAEQAAAEYSASGTPLDAARARLLFGHVLADLHDVAAAKTEFDAALAVFELCGAERLAERARLALHRVGERKTPGPRSRSRATTVRLGDLTERQSEIVDRVVLGRTNRQISQELYVSEKTVEAHLTRLYTKLGVSSRTELAALAASDRIQPRR</sequence>
<accession>A0ABV2X7S8</accession>
<evidence type="ECO:0000256" key="2">
    <source>
        <dbReference type="ARBA" id="ARBA00022840"/>
    </source>
</evidence>
<dbReference type="PRINTS" id="PR00038">
    <property type="entry name" value="HTHLUXR"/>
</dbReference>
<feature type="domain" description="HTH luxR-type" evidence="3">
    <location>
        <begin position="910"/>
        <end position="975"/>
    </location>
</feature>
<dbReference type="Pfam" id="PF13191">
    <property type="entry name" value="AAA_16"/>
    <property type="match status" value="1"/>
</dbReference>
<dbReference type="Gene3D" id="1.10.10.10">
    <property type="entry name" value="Winged helix-like DNA-binding domain superfamily/Winged helix DNA-binding domain"/>
    <property type="match status" value="1"/>
</dbReference>
<dbReference type="InterPro" id="IPR027417">
    <property type="entry name" value="P-loop_NTPase"/>
</dbReference>
<dbReference type="PANTHER" id="PTHR16305:SF35">
    <property type="entry name" value="TRANSCRIPTIONAL ACTIVATOR DOMAIN"/>
    <property type="match status" value="1"/>
</dbReference>
<dbReference type="PROSITE" id="PS50043">
    <property type="entry name" value="HTH_LUXR_2"/>
    <property type="match status" value="1"/>
</dbReference>
<dbReference type="SUPFAM" id="SSF46894">
    <property type="entry name" value="C-terminal effector domain of the bipartite response regulators"/>
    <property type="match status" value="1"/>
</dbReference>
<evidence type="ECO:0000313" key="5">
    <source>
        <dbReference type="Proteomes" id="UP001550535"/>
    </source>
</evidence>
<protein>
    <submittedName>
        <fullName evidence="4">AAA family ATPase</fullName>
    </submittedName>
</protein>
<comment type="caution">
    <text evidence="4">The sequence shown here is derived from an EMBL/GenBank/DDBJ whole genome shotgun (WGS) entry which is preliminary data.</text>
</comment>
<keyword evidence="2" id="KW-0067">ATP-binding</keyword>
<keyword evidence="5" id="KW-1185">Reference proteome</keyword>
<dbReference type="Pfam" id="PF00196">
    <property type="entry name" value="GerE"/>
    <property type="match status" value="1"/>
</dbReference>
<dbReference type="InterPro" id="IPR036388">
    <property type="entry name" value="WH-like_DNA-bd_sf"/>
</dbReference>
<evidence type="ECO:0000256" key="1">
    <source>
        <dbReference type="ARBA" id="ARBA00022741"/>
    </source>
</evidence>
<dbReference type="EMBL" id="JBEYBR010000016">
    <property type="protein sequence ID" value="MEU2121957.1"/>
    <property type="molecule type" value="Genomic_DNA"/>
</dbReference>
<dbReference type="PANTHER" id="PTHR16305">
    <property type="entry name" value="TESTICULAR SOLUBLE ADENYLYL CYCLASE"/>
    <property type="match status" value="1"/>
</dbReference>
<dbReference type="SUPFAM" id="SSF48452">
    <property type="entry name" value="TPR-like"/>
    <property type="match status" value="2"/>
</dbReference>
<evidence type="ECO:0000313" key="4">
    <source>
        <dbReference type="EMBL" id="MEU2121957.1"/>
    </source>
</evidence>
<dbReference type="SUPFAM" id="SSF52540">
    <property type="entry name" value="P-loop containing nucleoside triphosphate hydrolases"/>
    <property type="match status" value="1"/>
</dbReference>
<dbReference type="InterPro" id="IPR011990">
    <property type="entry name" value="TPR-like_helical_dom_sf"/>
</dbReference>
<dbReference type="Gene3D" id="3.40.50.300">
    <property type="entry name" value="P-loop containing nucleotide triphosphate hydrolases"/>
    <property type="match status" value="1"/>
</dbReference>
<dbReference type="InterPro" id="IPR041664">
    <property type="entry name" value="AAA_16"/>
</dbReference>
<dbReference type="InterPro" id="IPR000792">
    <property type="entry name" value="Tscrpt_reg_LuxR_C"/>
</dbReference>
<gene>
    <name evidence="4" type="ORF">ABZ507_08980</name>
</gene>
<reference evidence="4 5" key="1">
    <citation type="submission" date="2024-06" db="EMBL/GenBank/DDBJ databases">
        <title>The Natural Products Discovery Center: Release of the First 8490 Sequenced Strains for Exploring Actinobacteria Biosynthetic Diversity.</title>
        <authorList>
            <person name="Kalkreuter E."/>
            <person name="Kautsar S.A."/>
            <person name="Yang D."/>
            <person name="Bader C.D."/>
            <person name="Teijaro C.N."/>
            <person name="Fluegel L."/>
            <person name="Davis C.M."/>
            <person name="Simpson J.R."/>
            <person name="Lauterbach L."/>
            <person name="Steele A.D."/>
            <person name="Gui C."/>
            <person name="Meng S."/>
            <person name="Li G."/>
            <person name="Viehrig K."/>
            <person name="Ye F."/>
            <person name="Su P."/>
            <person name="Kiefer A.F."/>
            <person name="Nichols A."/>
            <person name="Cepeda A.J."/>
            <person name="Yan W."/>
            <person name="Fan B."/>
            <person name="Jiang Y."/>
            <person name="Adhikari A."/>
            <person name="Zheng C.-J."/>
            <person name="Schuster L."/>
            <person name="Cowan T.M."/>
            <person name="Smanski M.J."/>
            <person name="Chevrette M.G."/>
            <person name="De Carvalho L.P.S."/>
            <person name="Shen B."/>
        </authorList>
    </citation>
    <scope>NUCLEOTIDE SEQUENCE [LARGE SCALE GENOMIC DNA]</scope>
    <source>
        <strain evidence="4 5">NPDC019434</strain>
    </source>
</reference>
<keyword evidence="1" id="KW-0547">Nucleotide-binding</keyword>
<organism evidence="4 5">
    <name type="scientific">Nocardia niwae</name>
    <dbReference type="NCBI Taxonomy" id="626084"/>
    <lineage>
        <taxon>Bacteria</taxon>
        <taxon>Bacillati</taxon>
        <taxon>Actinomycetota</taxon>
        <taxon>Actinomycetes</taxon>
        <taxon>Mycobacteriales</taxon>
        <taxon>Nocardiaceae</taxon>
        <taxon>Nocardia</taxon>
    </lineage>
</organism>
<dbReference type="SMART" id="SM00421">
    <property type="entry name" value="HTH_LUXR"/>
    <property type="match status" value="1"/>
</dbReference>
<dbReference type="Gene3D" id="1.25.40.10">
    <property type="entry name" value="Tetratricopeptide repeat domain"/>
    <property type="match status" value="1"/>
</dbReference>
<dbReference type="CDD" id="cd06170">
    <property type="entry name" value="LuxR_C_like"/>
    <property type="match status" value="1"/>
</dbReference>
<dbReference type="InterPro" id="IPR016032">
    <property type="entry name" value="Sig_transdc_resp-reg_C-effctor"/>
</dbReference>
<dbReference type="Proteomes" id="UP001550535">
    <property type="component" value="Unassembled WGS sequence"/>
</dbReference>
<evidence type="ECO:0000259" key="3">
    <source>
        <dbReference type="PROSITE" id="PS50043"/>
    </source>
</evidence>
<proteinExistence type="predicted"/>
<dbReference type="PROSITE" id="PS00622">
    <property type="entry name" value="HTH_LUXR_1"/>
    <property type="match status" value="1"/>
</dbReference>